<feature type="transmembrane region" description="Helical" evidence="1">
    <location>
        <begin position="409"/>
        <end position="428"/>
    </location>
</feature>
<organism evidence="2 3">
    <name type="scientific">Roseivirga misakiensis</name>
    <dbReference type="NCBI Taxonomy" id="1563681"/>
    <lineage>
        <taxon>Bacteria</taxon>
        <taxon>Pseudomonadati</taxon>
        <taxon>Bacteroidota</taxon>
        <taxon>Cytophagia</taxon>
        <taxon>Cytophagales</taxon>
        <taxon>Roseivirgaceae</taxon>
        <taxon>Roseivirga</taxon>
    </lineage>
</organism>
<keyword evidence="1" id="KW-1133">Transmembrane helix</keyword>
<evidence type="ECO:0000256" key="1">
    <source>
        <dbReference type="SAM" id="Phobius"/>
    </source>
</evidence>
<reference evidence="2 3" key="1">
    <citation type="submission" date="2016-08" db="EMBL/GenBank/DDBJ databases">
        <title>Draft genome of Fabibacter sp. strain SK-8.</title>
        <authorList>
            <person name="Wong S.-K."/>
            <person name="Hamasaki K."/>
            <person name="Yoshizawa S."/>
        </authorList>
    </citation>
    <scope>NUCLEOTIDE SEQUENCE [LARGE SCALE GENOMIC DNA]</scope>
    <source>
        <strain evidence="2 3">SK-8</strain>
    </source>
</reference>
<dbReference type="Proteomes" id="UP000095552">
    <property type="component" value="Unassembled WGS sequence"/>
</dbReference>
<keyword evidence="1" id="KW-0472">Membrane</keyword>
<protein>
    <recommendedName>
        <fullName evidence="4">Mannosyltransferase</fullName>
    </recommendedName>
</protein>
<dbReference type="EMBL" id="MDGQ01000003">
    <property type="protein sequence ID" value="OEK06523.1"/>
    <property type="molecule type" value="Genomic_DNA"/>
</dbReference>
<dbReference type="STRING" id="1563681.BFP71_02295"/>
<feature type="transmembrane region" description="Helical" evidence="1">
    <location>
        <begin position="260"/>
        <end position="286"/>
    </location>
</feature>
<feature type="transmembrane region" description="Helical" evidence="1">
    <location>
        <begin position="138"/>
        <end position="165"/>
    </location>
</feature>
<evidence type="ECO:0000313" key="2">
    <source>
        <dbReference type="EMBL" id="OEK06523.1"/>
    </source>
</evidence>
<feature type="transmembrane region" description="Helical" evidence="1">
    <location>
        <begin position="7"/>
        <end position="27"/>
    </location>
</feature>
<feature type="transmembrane region" description="Helical" evidence="1">
    <location>
        <begin position="231"/>
        <end position="251"/>
    </location>
</feature>
<feature type="transmembrane region" description="Helical" evidence="1">
    <location>
        <begin position="33"/>
        <end position="50"/>
    </location>
</feature>
<dbReference type="RefSeq" id="WP_069833835.1">
    <property type="nucleotide sequence ID" value="NZ_MDGQ01000003.1"/>
</dbReference>
<keyword evidence="3" id="KW-1185">Reference proteome</keyword>
<feature type="transmembrane region" description="Helical" evidence="1">
    <location>
        <begin position="326"/>
        <end position="341"/>
    </location>
</feature>
<gene>
    <name evidence="2" type="ORF">BFP71_02295</name>
</gene>
<evidence type="ECO:0008006" key="4">
    <source>
        <dbReference type="Google" id="ProtNLM"/>
    </source>
</evidence>
<dbReference type="AlphaFoldDB" id="A0A1E5T592"/>
<feature type="transmembrane region" description="Helical" evidence="1">
    <location>
        <begin position="384"/>
        <end position="402"/>
    </location>
</feature>
<accession>A0A1E5T592</accession>
<feature type="transmembrane region" description="Helical" evidence="1">
    <location>
        <begin position="62"/>
        <end position="80"/>
    </location>
</feature>
<feature type="transmembrane region" description="Helical" evidence="1">
    <location>
        <begin position="186"/>
        <end position="219"/>
    </location>
</feature>
<keyword evidence="1" id="KW-0812">Transmembrane</keyword>
<feature type="transmembrane region" description="Helical" evidence="1">
    <location>
        <begin position="353"/>
        <end position="372"/>
    </location>
</feature>
<sequence length="442" mass="51324">MLRKSSPWVNLAYVLSGGITLYIGYFVSREETWLLLTLYSILFAAVLTIVRNTEQQDVDLAYYWGILLRIILIASIPKLSDDFYRFIWDGRLVFNFEDPYKYLPAHHLDGNLTGITQSLFDQLNSQEYLSVYPPLNQVIFFLSVLFSPGSIVWSVVILRVIILVFELGAISLIRKLLRHYKLPQAYGLLYVLNPLVIFELTGNLHFEGIVIYFLLLALWNYEQKKLNRSAVFFGLSVATKFLPLIFLPLLLRKIGFKKTVIYGLIVGVTVAITFLPLINTAHIWAIKDSMSLYFQKFEFNGSIYYLARWYGFETDGYNIIAKSGKWMMYATLGSIMLYSLLSKPKKHWPSQMVWVWTLYLLFATTVHPWYVIPLVAVAVFSKIRFPWLWSYLIFMTYANYAGSDYMDRIEVVIVEYSLVALIALWEVFGKSSEQLFFGRKLS</sequence>
<name>A0A1E5T592_9BACT</name>
<proteinExistence type="predicted"/>
<dbReference type="Pfam" id="PF26314">
    <property type="entry name" value="MptA_B_family"/>
    <property type="match status" value="1"/>
</dbReference>
<evidence type="ECO:0000313" key="3">
    <source>
        <dbReference type="Proteomes" id="UP000095552"/>
    </source>
</evidence>
<comment type="caution">
    <text evidence="2">The sequence shown here is derived from an EMBL/GenBank/DDBJ whole genome shotgun (WGS) entry which is preliminary data.</text>
</comment>
<dbReference type="OrthoDB" id="1491846at2"/>